<evidence type="ECO:0000256" key="2">
    <source>
        <dbReference type="HAMAP-Rule" id="MF_00659"/>
    </source>
</evidence>
<dbReference type="AlphaFoldDB" id="A0A077DBF7"/>
<dbReference type="Pfam" id="PF04359">
    <property type="entry name" value="DUF493"/>
    <property type="match status" value="1"/>
</dbReference>
<evidence type="ECO:0000313" key="4">
    <source>
        <dbReference type="Proteomes" id="UP000028945"/>
    </source>
</evidence>
<evidence type="ECO:0000313" key="3">
    <source>
        <dbReference type="EMBL" id="AIL32004.1"/>
    </source>
</evidence>
<accession>A0A077DBF7</accession>
<dbReference type="OrthoDB" id="9793424at2"/>
<organism evidence="3 4">
    <name type="scientific">Basilea psittacipulmonis DSM 24701</name>
    <dbReference type="NCBI Taxonomy" id="1072685"/>
    <lineage>
        <taxon>Bacteria</taxon>
        <taxon>Pseudomonadati</taxon>
        <taxon>Pseudomonadota</taxon>
        <taxon>Betaproteobacteria</taxon>
        <taxon>Burkholderiales</taxon>
        <taxon>Alcaligenaceae</taxon>
        <taxon>Basilea</taxon>
    </lineage>
</organism>
<dbReference type="STRING" id="1072685.IX83_00495"/>
<dbReference type="PANTHER" id="PTHR38036">
    <property type="entry name" value="UPF0250 PROTEIN YBED"/>
    <property type="match status" value="1"/>
</dbReference>
<protein>
    <recommendedName>
        <fullName evidence="2">UPF0250 protein IX83_00495</fullName>
    </recommendedName>
</protein>
<reference evidence="3 4" key="1">
    <citation type="journal article" date="2014" name="BMC Genomics">
        <title>A genomic perspective on a new bacterial genus and species from the Alcaligenaceae family, Basilea psittacipulmonis.</title>
        <authorList>
            <person name="Whiteson K.L."/>
            <person name="Hernandez D."/>
            <person name="Lazarevic V."/>
            <person name="Gaia N."/>
            <person name="Farinelli L."/>
            <person name="Francois P."/>
            <person name="Pilo P."/>
            <person name="Frey J."/>
            <person name="Schrenzel J."/>
        </authorList>
    </citation>
    <scope>NUCLEOTIDE SEQUENCE [LARGE SCALE GENOMIC DNA]</scope>
    <source>
        <strain evidence="3 4">DSM 24701</strain>
    </source>
</reference>
<dbReference type="eggNOG" id="COG2921">
    <property type="taxonomic scope" value="Bacteria"/>
</dbReference>
<dbReference type="SUPFAM" id="SSF117991">
    <property type="entry name" value="YbeD/HP0495-like"/>
    <property type="match status" value="1"/>
</dbReference>
<dbReference type="InterPro" id="IPR007454">
    <property type="entry name" value="UPF0250_YbeD-like"/>
</dbReference>
<dbReference type="Gene3D" id="3.30.70.260">
    <property type="match status" value="1"/>
</dbReference>
<dbReference type="Proteomes" id="UP000028945">
    <property type="component" value="Chromosome"/>
</dbReference>
<dbReference type="PANTHER" id="PTHR38036:SF1">
    <property type="entry name" value="UPF0250 PROTEIN YBED"/>
    <property type="match status" value="1"/>
</dbReference>
<dbReference type="HAMAP" id="MF_00659">
    <property type="entry name" value="UPF0250"/>
    <property type="match status" value="1"/>
</dbReference>
<dbReference type="EMBL" id="CP009238">
    <property type="protein sequence ID" value="AIL32004.1"/>
    <property type="molecule type" value="Genomic_DNA"/>
</dbReference>
<gene>
    <name evidence="3" type="ORF">IX83_00495</name>
</gene>
<keyword evidence="4" id="KW-1185">Reference proteome</keyword>
<name>A0A077DBF7_9BURK</name>
<dbReference type="InterPro" id="IPR027471">
    <property type="entry name" value="YbeD-like_sf"/>
</dbReference>
<sequence length="100" mass="11283">MTKDPKATLQQAQRLEESLIEYPCEFPIKAMGVNEPDFAQKIVDLVKQFDPDFDASTVVMKPSSGGKYLGLTLFVNATSREQLDNIYRALTSHELVKYVL</sequence>
<dbReference type="RefSeq" id="WP_038497907.1">
    <property type="nucleotide sequence ID" value="NZ_AFWK01000051.1"/>
</dbReference>
<dbReference type="KEGG" id="bpsi:IX83_00495"/>
<dbReference type="HOGENOM" id="CLU_161438_1_2_4"/>
<comment type="similarity">
    <text evidence="1 2">Belongs to the UPF0250 family.</text>
</comment>
<proteinExistence type="inferred from homology"/>
<evidence type="ECO:0000256" key="1">
    <source>
        <dbReference type="ARBA" id="ARBA00008460"/>
    </source>
</evidence>